<organism evidence="10 11">
    <name type="scientific">Panicum virgatum</name>
    <name type="common">Blackwell switchgrass</name>
    <dbReference type="NCBI Taxonomy" id="38727"/>
    <lineage>
        <taxon>Eukaryota</taxon>
        <taxon>Viridiplantae</taxon>
        <taxon>Streptophyta</taxon>
        <taxon>Embryophyta</taxon>
        <taxon>Tracheophyta</taxon>
        <taxon>Spermatophyta</taxon>
        <taxon>Magnoliopsida</taxon>
        <taxon>Liliopsida</taxon>
        <taxon>Poales</taxon>
        <taxon>Poaceae</taxon>
        <taxon>PACMAD clade</taxon>
        <taxon>Panicoideae</taxon>
        <taxon>Panicodae</taxon>
        <taxon>Paniceae</taxon>
        <taxon>Panicinae</taxon>
        <taxon>Panicum</taxon>
        <taxon>Panicum sect. Hiantes</taxon>
    </lineage>
</organism>
<dbReference type="EC" id="3.4.19.12" evidence="8"/>
<reference evidence="10" key="1">
    <citation type="submission" date="2020-05" db="EMBL/GenBank/DDBJ databases">
        <title>WGS assembly of Panicum virgatum.</title>
        <authorList>
            <person name="Lovell J.T."/>
            <person name="Jenkins J."/>
            <person name="Shu S."/>
            <person name="Juenger T.E."/>
            <person name="Schmutz J."/>
        </authorList>
    </citation>
    <scope>NUCLEOTIDE SEQUENCE</scope>
    <source>
        <strain evidence="10">AP13</strain>
    </source>
</reference>
<feature type="active site" description="Nucleophile" evidence="7">
    <location>
        <position position="96"/>
    </location>
</feature>
<evidence type="ECO:0000256" key="2">
    <source>
        <dbReference type="ARBA" id="ARBA00009326"/>
    </source>
</evidence>
<feature type="site" description="Transition state stabilizer" evidence="7">
    <location>
        <position position="90"/>
    </location>
</feature>
<sequence length="258" mass="28483">MGKRWIPLEANPDVMNQFMWGLGVPEGDVQFCDVYGLDDELLAMVPQPVLAVLFLYPLTSLDEEKEESGASDASTAEDKDLSKKVYFTKQTVGNACGTVGVIHAIGNATSQIKLVEGSYFERFYKKTADMDPVQVNFCIQNLISCTLHNQVLCYSHVRNISYHQRAAFLEEDDEMEDAHSVAASAGDTDANVDVNEHFVCFSCVDGELYELDGRKSQPISHGPSSPETLLQDAAKVIEARIAENPDSMNFNVMALSKQ</sequence>
<keyword evidence="11" id="KW-1185">Reference proteome</keyword>
<proteinExistence type="inferred from homology"/>
<dbReference type="PANTHER" id="PTHR10589:SF17">
    <property type="entry name" value="UBIQUITIN CARBOXYL-TERMINAL HYDROLASE"/>
    <property type="match status" value="1"/>
</dbReference>
<keyword evidence="5 7" id="KW-0378">Hydrolase</keyword>
<dbReference type="Proteomes" id="UP000823388">
    <property type="component" value="Chromosome 1K"/>
</dbReference>
<evidence type="ECO:0000256" key="5">
    <source>
        <dbReference type="ARBA" id="ARBA00022801"/>
    </source>
</evidence>
<dbReference type="Gene3D" id="3.40.532.10">
    <property type="entry name" value="Peptidase C12, ubiquitin carboxyl-terminal hydrolase"/>
    <property type="match status" value="1"/>
</dbReference>
<feature type="domain" description="UCH catalytic" evidence="9">
    <location>
        <begin position="4"/>
        <end position="257"/>
    </location>
</feature>
<dbReference type="InterPro" id="IPR036959">
    <property type="entry name" value="Peptidase_C12_UCH_sf"/>
</dbReference>
<evidence type="ECO:0000256" key="1">
    <source>
        <dbReference type="ARBA" id="ARBA00000707"/>
    </source>
</evidence>
<dbReference type="InterPro" id="IPR001578">
    <property type="entry name" value="Peptidase_C12_UCH"/>
</dbReference>
<gene>
    <name evidence="10" type="ORF">PVAP13_1KG418000</name>
</gene>
<dbReference type="SUPFAM" id="SSF54001">
    <property type="entry name" value="Cysteine proteinases"/>
    <property type="match status" value="2"/>
</dbReference>
<evidence type="ECO:0000313" key="10">
    <source>
        <dbReference type="EMBL" id="KAG2660278.1"/>
    </source>
</evidence>
<dbReference type="AlphaFoldDB" id="A0A8T0XMR7"/>
<keyword evidence="4 7" id="KW-0833">Ubl conjugation pathway</keyword>
<feature type="site" description="Important for enzyme activity" evidence="7">
    <location>
        <position position="212"/>
    </location>
</feature>
<keyword evidence="3 7" id="KW-0645">Protease</keyword>
<dbReference type="EMBL" id="CM029037">
    <property type="protein sequence ID" value="KAG2660278.1"/>
    <property type="molecule type" value="Genomic_DNA"/>
</dbReference>
<comment type="catalytic activity">
    <reaction evidence="1 7 8">
        <text>Thiol-dependent hydrolysis of ester, thioester, amide, peptide and isopeptide bonds formed by the C-terminal Gly of ubiquitin (a 76-residue protein attached to proteins as an intracellular targeting signal).</text>
        <dbReference type="EC" id="3.4.19.12"/>
    </reaction>
</comment>
<dbReference type="CDD" id="cd09616">
    <property type="entry name" value="Peptidase_C12_UCH_L1_L3"/>
    <property type="match status" value="1"/>
</dbReference>
<evidence type="ECO:0000256" key="8">
    <source>
        <dbReference type="RuleBase" id="RU361215"/>
    </source>
</evidence>
<name>A0A8T0XMR7_PANVG</name>
<keyword evidence="6 7" id="KW-0788">Thiol protease</keyword>
<dbReference type="PRINTS" id="PR00707">
    <property type="entry name" value="UBCTHYDRLASE"/>
</dbReference>
<dbReference type="GO" id="GO:0006511">
    <property type="term" value="P:ubiquitin-dependent protein catabolic process"/>
    <property type="evidence" value="ECO:0007669"/>
    <property type="project" value="UniProtKB-UniRule"/>
</dbReference>
<evidence type="ECO:0000256" key="4">
    <source>
        <dbReference type="ARBA" id="ARBA00022786"/>
    </source>
</evidence>
<dbReference type="PROSITE" id="PS52048">
    <property type="entry name" value="UCH_DOMAIN"/>
    <property type="match status" value="1"/>
</dbReference>
<dbReference type="GO" id="GO:0004843">
    <property type="term" value="F:cysteine-type deubiquitinase activity"/>
    <property type="evidence" value="ECO:0007669"/>
    <property type="project" value="UniProtKB-UniRule"/>
</dbReference>
<dbReference type="Pfam" id="PF01088">
    <property type="entry name" value="Peptidase_C12"/>
    <property type="match status" value="2"/>
</dbReference>
<protein>
    <recommendedName>
        <fullName evidence="8">Ubiquitin carboxyl-terminal hydrolase</fullName>
        <ecNumber evidence="8">3.4.19.12</ecNumber>
    </recommendedName>
</protein>
<evidence type="ECO:0000256" key="6">
    <source>
        <dbReference type="ARBA" id="ARBA00022807"/>
    </source>
</evidence>
<accession>A0A8T0XMR7</accession>
<evidence type="ECO:0000256" key="3">
    <source>
        <dbReference type="ARBA" id="ARBA00022670"/>
    </source>
</evidence>
<evidence type="ECO:0000313" key="11">
    <source>
        <dbReference type="Proteomes" id="UP000823388"/>
    </source>
</evidence>
<comment type="similarity">
    <text evidence="2 7 8">Belongs to the peptidase C12 family.</text>
</comment>
<evidence type="ECO:0000259" key="9">
    <source>
        <dbReference type="PROSITE" id="PS52048"/>
    </source>
</evidence>
<evidence type="ECO:0000256" key="7">
    <source>
        <dbReference type="PROSITE-ProRule" id="PRU01393"/>
    </source>
</evidence>
<dbReference type="InterPro" id="IPR038765">
    <property type="entry name" value="Papain-like_cys_pep_sf"/>
</dbReference>
<comment type="caution">
    <text evidence="10">The sequence shown here is derived from an EMBL/GenBank/DDBJ whole genome shotgun (WGS) entry which is preliminary data.</text>
</comment>
<dbReference type="GO" id="GO:0005737">
    <property type="term" value="C:cytoplasm"/>
    <property type="evidence" value="ECO:0007669"/>
    <property type="project" value="TreeGrafter"/>
</dbReference>
<dbReference type="GO" id="GO:0016579">
    <property type="term" value="P:protein deubiquitination"/>
    <property type="evidence" value="ECO:0007669"/>
    <property type="project" value="TreeGrafter"/>
</dbReference>
<dbReference type="FunFam" id="3.40.532.10:FF:000022">
    <property type="match status" value="1"/>
</dbReference>
<feature type="active site" description="Proton donor" evidence="7">
    <location>
        <position position="197"/>
    </location>
</feature>
<dbReference type="PANTHER" id="PTHR10589">
    <property type="entry name" value="UBIQUITIN CARBOXYL-TERMINAL HYDROLASE"/>
    <property type="match status" value="1"/>
</dbReference>